<gene>
    <name evidence="1" type="ORF">WS70_27075</name>
</gene>
<evidence type="ECO:0000313" key="2">
    <source>
        <dbReference type="Proteomes" id="UP000062519"/>
    </source>
</evidence>
<dbReference type="EMBL" id="CP013387">
    <property type="protein sequence ID" value="AOJ05357.1"/>
    <property type="molecule type" value="Genomic_DNA"/>
</dbReference>
<sequence>MGHEPVARRRRAICKESVVRITIHLDTFASTDPASYAILWIDTAEHKWSREGHAGVELPEWGNIVCQSGTTRVTSADGTHSLCVLEGLDLGAKQRPSEGETGAARWYRHAHHAPIVGEWHVQCVDETVAPAEHELFTGREES</sequence>
<evidence type="ECO:0008006" key="3">
    <source>
        <dbReference type="Google" id="ProtNLM"/>
    </source>
</evidence>
<dbReference type="Proteomes" id="UP000062519">
    <property type="component" value="Chromosome 2"/>
</dbReference>
<keyword evidence="2" id="KW-1185">Reference proteome</keyword>
<evidence type="ECO:0000313" key="1">
    <source>
        <dbReference type="EMBL" id="AOJ05357.1"/>
    </source>
</evidence>
<proteinExistence type="predicted"/>
<dbReference type="Pfam" id="PF12087">
    <property type="entry name" value="DUF3564"/>
    <property type="match status" value="1"/>
</dbReference>
<protein>
    <recommendedName>
        <fullName evidence="3">DUF3564 domain-containing protein</fullName>
    </recommendedName>
</protein>
<dbReference type="KEGG" id="buu:WS70_27075"/>
<dbReference type="RefSeq" id="WP_059472576.1">
    <property type="nucleotide sequence ID" value="NZ_CP013387.1"/>
</dbReference>
<name>A0A1B4FNU5_9BURK</name>
<dbReference type="AlphaFoldDB" id="A0A1B4FNU5"/>
<accession>A0A1B4FNU5</accession>
<dbReference type="InterPro" id="IPR021947">
    <property type="entry name" value="DUF3564"/>
</dbReference>
<organism evidence="1 2">
    <name type="scientific">Burkholderia mayonis</name>
    <dbReference type="NCBI Taxonomy" id="1385591"/>
    <lineage>
        <taxon>Bacteria</taxon>
        <taxon>Pseudomonadati</taxon>
        <taxon>Pseudomonadota</taxon>
        <taxon>Betaproteobacteria</taxon>
        <taxon>Burkholderiales</taxon>
        <taxon>Burkholderiaceae</taxon>
        <taxon>Burkholderia</taxon>
        <taxon>pseudomallei group</taxon>
    </lineage>
</organism>
<reference evidence="1 2" key="1">
    <citation type="submission" date="2015-12" db="EMBL/GenBank/DDBJ databases">
        <title>Diversity of Burkholderia near neighbor genomes.</title>
        <authorList>
            <person name="Sahl J."/>
            <person name="Wagner D."/>
            <person name="Keim P."/>
        </authorList>
    </citation>
    <scope>NUCLEOTIDE SEQUENCE [LARGE SCALE GENOMIC DNA]</scope>
    <source>
        <strain evidence="1 2">BDU6</strain>
    </source>
</reference>